<dbReference type="InterPro" id="IPR053139">
    <property type="entry name" value="Surface_bspA-like"/>
</dbReference>
<dbReference type="AlphaFoldDB" id="D8LYW7"/>
<protein>
    <submittedName>
        <fullName evidence="1">Uncharacterized protein</fullName>
    </submittedName>
</protein>
<dbReference type="Proteomes" id="UP000008312">
    <property type="component" value="Unassembled WGS sequence"/>
</dbReference>
<dbReference type="RefSeq" id="XP_012895054.1">
    <property type="nucleotide sequence ID" value="XM_013039600.1"/>
</dbReference>
<reference evidence="1" key="1">
    <citation type="submission" date="2010-02" db="EMBL/GenBank/DDBJ databases">
        <title>Sequencing and annotation of the Blastocystis hominis genome.</title>
        <authorList>
            <person name="Wincker P."/>
        </authorList>
    </citation>
    <scope>NUCLEOTIDE SEQUENCE</scope>
    <source>
        <strain evidence="1">Singapore isolate B</strain>
    </source>
</reference>
<gene>
    <name evidence="1" type="ORF">GSBLH_T00001233001</name>
</gene>
<dbReference type="Gene3D" id="3.80.10.10">
    <property type="entry name" value="Ribonuclease Inhibitor"/>
    <property type="match status" value="1"/>
</dbReference>
<dbReference type="EMBL" id="FN668640">
    <property type="protein sequence ID" value="CBK21006.2"/>
    <property type="molecule type" value="Genomic_DNA"/>
</dbReference>
<dbReference type="SUPFAM" id="SSF52047">
    <property type="entry name" value="RNI-like"/>
    <property type="match status" value="1"/>
</dbReference>
<sequence length="483" mass="54191">MKEFRIQGLQNLISLTIGENSFTAEKKRHGNDPTRSFHVLDCPHLRSIIIGKYSFCDYSGEFEVKNLPALEELKIGDITEDSWNFDYANFVLRDLPSLEVVHLGKLAFFWSVCTVIENLPRLREFVCGNQSIQGRYKKTINTLTMKNLPNLTTLRSDGATFALQRTVVLSNIPRLTDVSLPDSFNYVEFATIDDVSNSLASLVITSKCPSMITEMNPATSEMVIPAFSCNDRADRFFELTTFMLLETLQIANDCFSEVYHFVISGLPALKSITIGKNCFTQSKNERGDNPHRNFTVTNCPSLEIITIGRYSFSDYSGPFVIQNCNMLKHLKIGEVGYESCNFHDADFVLEGRNTISMACRLDISPVDRSRKQGILQRCCQIDLPMLETIRLGSDALDGVVMDNNSCVTMKNLPRLRSLVSDGNSLRLMKNVKLNNIPNVMEVSLPNSFEAVNEMEVEGVHPNLGSLVKKGNGLLDALMRLLNS</sequence>
<dbReference type="PANTHER" id="PTHR45661">
    <property type="entry name" value="SURFACE ANTIGEN"/>
    <property type="match status" value="1"/>
</dbReference>
<keyword evidence="2" id="KW-1185">Reference proteome</keyword>
<evidence type="ECO:0000313" key="1">
    <source>
        <dbReference type="EMBL" id="CBK21006.2"/>
    </source>
</evidence>
<proteinExistence type="predicted"/>
<dbReference type="InterPro" id="IPR032675">
    <property type="entry name" value="LRR_dom_sf"/>
</dbReference>
<accession>D8LYW7</accession>
<dbReference type="InParanoid" id="D8LYW7"/>
<evidence type="ECO:0000313" key="2">
    <source>
        <dbReference type="Proteomes" id="UP000008312"/>
    </source>
</evidence>
<organism evidence="1">
    <name type="scientific">Blastocystis hominis</name>
    <dbReference type="NCBI Taxonomy" id="12968"/>
    <lineage>
        <taxon>Eukaryota</taxon>
        <taxon>Sar</taxon>
        <taxon>Stramenopiles</taxon>
        <taxon>Bigyra</taxon>
        <taxon>Opalozoa</taxon>
        <taxon>Opalinata</taxon>
        <taxon>Blastocystidae</taxon>
        <taxon>Blastocystis</taxon>
    </lineage>
</organism>
<name>D8LYW7_BLAHO</name>
<dbReference type="GeneID" id="24918506"/>
<dbReference type="PANTHER" id="PTHR45661:SF3">
    <property type="entry name" value="IG-LIKE DOMAIN-CONTAINING PROTEIN"/>
    <property type="match status" value="1"/>
</dbReference>